<keyword evidence="2" id="KW-0732">Signal</keyword>
<dbReference type="PROSITE" id="PS51257">
    <property type="entry name" value="PROKAR_LIPOPROTEIN"/>
    <property type="match status" value="1"/>
</dbReference>
<gene>
    <name evidence="3" type="ORF">DX914_04460</name>
</gene>
<dbReference type="AlphaFoldDB" id="A0A371K388"/>
<name>A0A371K388_9GAMM</name>
<evidence type="ECO:0000256" key="1">
    <source>
        <dbReference type="SAM" id="Coils"/>
    </source>
</evidence>
<evidence type="ECO:0000313" key="3">
    <source>
        <dbReference type="EMBL" id="RDZ28395.1"/>
    </source>
</evidence>
<keyword evidence="4" id="KW-1185">Reference proteome</keyword>
<evidence type="ECO:0000313" key="4">
    <source>
        <dbReference type="Proteomes" id="UP000264492"/>
    </source>
</evidence>
<feature type="chain" id="PRO_5017075533" evidence="2">
    <location>
        <begin position="22"/>
        <end position="181"/>
    </location>
</feature>
<dbReference type="InterPro" id="IPR021307">
    <property type="entry name" value="DUF2884"/>
</dbReference>
<proteinExistence type="predicted"/>
<reference evidence="3 4" key="1">
    <citation type="submission" date="2018-08" db="EMBL/GenBank/DDBJ databases">
        <title>Lysobacter sp. zong2l5, whole genome shotgun sequence.</title>
        <authorList>
            <person name="Zhang X."/>
            <person name="Feng G."/>
            <person name="Zhu H."/>
        </authorList>
    </citation>
    <scope>NUCLEOTIDE SEQUENCE [LARGE SCALE GENOMIC DNA]</scope>
    <source>
        <strain evidence="4">zong2l5</strain>
    </source>
</reference>
<organism evidence="3 4">
    <name type="scientific">Lysobacter silvisoli</name>
    <dbReference type="NCBI Taxonomy" id="2293254"/>
    <lineage>
        <taxon>Bacteria</taxon>
        <taxon>Pseudomonadati</taxon>
        <taxon>Pseudomonadota</taxon>
        <taxon>Gammaproteobacteria</taxon>
        <taxon>Lysobacterales</taxon>
        <taxon>Lysobacteraceae</taxon>
        <taxon>Lysobacter</taxon>
    </lineage>
</organism>
<dbReference type="RefSeq" id="WP_115857836.1">
    <property type="nucleotide sequence ID" value="NZ_QTSU01000001.1"/>
</dbReference>
<comment type="caution">
    <text evidence="3">The sequence shown here is derived from an EMBL/GenBank/DDBJ whole genome shotgun (WGS) entry which is preliminary data.</text>
</comment>
<sequence length="181" mass="19042">MKAFTAFATAAALCVSLSACIIQTDSDDNTVQINSLGHLQLGDGRITLHNGKSKAVIDAKGELSIDGKAVALTPQQRVQTQLLYANAIGIRDDGLAMGKAGAAIAGKAVGAAVQGVLSGDHDGNDIEKKVEAETAKLEEQAQKMCNRLTEMRRAQDSLVATLPAFQPFAQFKQDAEEDCKA</sequence>
<dbReference type="Proteomes" id="UP000264492">
    <property type="component" value="Unassembled WGS sequence"/>
</dbReference>
<keyword evidence="1" id="KW-0175">Coiled coil</keyword>
<feature type="coiled-coil region" evidence="1">
    <location>
        <begin position="127"/>
        <end position="154"/>
    </location>
</feature>
<evidence type="ECO:0000256" key="2">
    <source>
        <dbReference type="SAM" id="SignalP"/>
    </source>
</evidence>
<accession>A0A371K388</accession>
<protein>
    <submittedName>
        <fullName evidence="3">DUF2884 family protein</fullName>
    </submittedName>
</protein>
<dbReference type="EMBL" id="QTSU01000001">
    <property type="protein sequence ID" value="RDZ28395.1"/>
    <property type="molecule type" value="Genomic_DNA"/>
</dbReference>
<dbReference type="Pfam" id="PF11101">
    <property type="entry name" value="DUF2884"/>
    <property type="match status" value="1"/>
</dbReference>
<dbReference type="OrthoDB" id="6057407at2"/>
<feature type="signal peptide" evidence="2">
    <location>
        <begin position="1"/>
        <end position="21"/>
    </location>
</feature>